<feature type="signal peptide" evidence="7">
    <location>
        <begin position="1"/>
        <end position="22"/>
    </location>
</feature>
<gene>
    <name evidence="9" type="ORF">BDZ94DRAFT_1178524</name>
</gene>
<feature type="binding site" evidence="6">
    <location>
        <position position="266"/>
    </location>
    <ligand>
        <name>FAD</name>
        <dbReference type="ChEBI" id="CHEBI:57692"/>
    </ligand>
</feature>
<sequence>MVSNKFARLVSWSLLSIAYTQAALLSNIADIPTNVQFDFIIVGGGTAGNVVANRLTENPKVQVLVLEAGPSDDGVLLSQVPYFSAELVAPSQYEWNYTTTTQPGLSGRAVPYPRGHILGGSSSTNWLVYTRGSSEDYDRYAKVTGDLGWSWKNLYPYFKKSERWTAPVDNHDTTGQFTPSVHGYSGEVGVSLSGSPSAIDSQVITASSQLGGPFKFNQDMNSGNEIGLGWVQSTIKGGSRSSSSTAYLAPQFIARKNLWVVVNAQVSRVLQTSRTADSVDANADGTADATGFVPLFRSVEFRNSAGGPLKTLTATREVILSAGAVGTPHILLNSGIGNSNSLTSLGIRPIVNLPDVGENLSDHPVVATAWFVNSTDTTDNFRRGGQLLDDVLQQWQTTKTGPLVNPILNHLGFARISGSLAPQPDTAAGPNSPHYEYIVANGGPPGPTPPTGNFMTMVTVLVSPSSRGSIKLRSNNPFDSPVIDPALLKTTTDKLAMRASLKAATNFVTAPVWNGYIMNRAGAFADATTDAKLDSFIAANTGTLFHPVGTARMSPKGASNGVTDPDLRVKKVSGLRIVDLSVLPFVPAGHTVASAYVVGERASDLIKFFHKL</sequence>
<dbReference type="InterPro" id="IPR000172">
    <property type="entry name" value="GMC_OxRdtase_N"/>
</dbReference>
<feature type="binding site" evidence="6">
    <location>
        <begin position="125"/>
        <end position="128"/>
    </location>
    <ligand>
        <name>FAD</name>
        <dbReference type="ChEBI" id="CHEBI:57692"/>
    </ligand>
</feature>
<dbReference type="PIRSF" id="PIRSF000137">
    <property type="entry name" value="Alcohol_oxidase"/>
    <property type="match status" value="1"/>
</dbReference>
<dbReference type="Gene3D" id="3.30.560.10">
    <property type="entry name" value="Glucose Oxidase, domain 3"/>
    <property type="match status" value="1"/>
</dbReference>
<comment type="caution">
    <text evidence="9">The sequence shown here is derived from an EMBL/GenBank/DDBJ whole genome shotgun (WGS) entry which is preliminary data.</text>
</comment>
<dbReference type="InterPro" id="IPR007867">
    <property type="entry name" value="GMC_OxRtase_C"/>
</dbReference>
<keyword evidence="10" id="KW-1185">Reference proteome</keyword>
<evidence type="ECO:0000313" key="9">
    <source>
        <dbReference type="EMBL" id="KAF9456068.1"/>
    </source>
</evidence>
<feature type="chain" id="PRO_5040133474" evidence="7">
    <location>
        <begin position="23"/>
        <end position="612"/>
    </location>
</feature>
<comment type="similarity">
    <text evidence="2">Belongs to the GMC oxidoreductase family.</text>
</comment>
<dbReference type="InterPro" id="IPR036188">
    <property type="entry name" value="FAD/NAD-bd_sf"/>
</dbReference>
<feature type="active site" description="Proton acceptor" evidence="5">
    <location>
        <position position="590"/>
    </location>
</feature>
<dbReference type="Pfam" id="PF00732">
    <property type="entry name" value="GMC_oxred_N"/>
    <property type="match status" value="1"/>
</dbReference>
<dbReference type="Pfam" id="PF05199">
    <property type="entry name" value="GMC_oxred_C"/>
    <property type="match status" value="1"/>
</dbReference>
<evidence type="ECO:0000256" key="3">
    <source>
        <dbReference type="ARBA" id="ARBA00022630"/>
    </source>
</evidence>
<dbReference type="SUPFAM" id="SSF54373">
    <property type="entry name" value="FAD-linked reductases, C-terminal domain"/>
    <property type="match status" value="1"/>
</dbReference>
<dbReference type="OrthoDB" id="269227at2759"/>
<accession>A0A9P6CCJ4</accession>
<evidence type="ECO:0000256" key="5">
    <source>
        <dbReference type="PIRSR" id="PIRSR000137-1"/>
    </source>
</evidence>
<comment type="cofactor">
    <cofactor evidence="1 6">
        <name>FAD</name>
        <dbReference type="ChEBI" id="CHEBI:57692"/>
    </cofactor>
</comment>
<evidence type="ECO:0000313" key="10">
    <source>
        <dbReference type="Proteomes" id="UP000807353"/>
    </source>
</evidence>
<dbReference type="PANTHER" id="PTHR11552">
    <property type="entry name" value="GLUCOSE-METHANOL-CHOLINE GMC OXIDOREDUCTASE"/>
    <property type="match status" value="1"/>
</dbReference>
<dbReference type="GO" id="GO:0016614">
    <property type="term" value="F:oxidoreductase activity, acting on CH-OH group of donors"/>
    <property type="evidence" value="ECO:0007669"/>
    <property type="project" value="InterPro"/>
</dbReference>
<keyword evidence="7" id="KW-0732">Signal</keyword>
<reference evidence="9" key="1">
    <citation type="submission" date="2020-11" db="EMBL/GenBank/DDBJ databases">
        <authorList>
            <consortium name="DOE Joint Genome Institute"/>
            <person name="Ahrendt S."/>
            <person name="Riley R."/>
            <person name="Andreopoulos W."/>
            <person name="Labutti K."/>
            <person name="Pangilinan J."/>
            <person name="Ruiz-Duenas F.J."/>
            <person name="Barrasa J.M."/>
            <person name="Sanchez-Garcia M."/>
            <person name="Camarero S."/>
            <person name="Miyauchi S."/>
            <person name="Serrano A."/>
            <person name="Linde D."/>
            <person name="Babiker R."/>
            <person name="Drula E."/>
            <person name="Ayuso-Fernandez I."/>
            <person name="Pacheco R."/>
            <person name="Padilla G."/>
            <person name="Ferreira P."/>
            <person name="Barriuso J."/>
            <person name="Kellner H."/>
            <person name="Castanera R."/>
            <person name="Alfaro M."/>
            <person name="Ramirez L."/>
            <person name="Pisabarro A.G."/>
            <person name="Kuo A."/>
            <person name="Tritt A."/>
            <person name="Lipzen A."/>
            <person name="He G."/>
            <person name="Yan M."/>
            <person name="Ng V."/>
            <person name="Cullen D."/>
            <person name="Martin F."/>
            <person name="Rosso M.-N."/>
            <person name="Henrissat B."/>
            <person name="Hibbett D."/>
            <person name="Martinez A.T."/>
            <person name="Grigoriev I.V."/>
        </authorList>
    </citation>
    <scope>NUCLEOTIDE SEQUENCE</scope>
    <source>
        <strain evidence="9">CBS 247.69</strain>
    </source>
</reference>
<evidence type="ECO:0000256" key="6">
    <source>
        <dbReference type="PIRSR" id="PIRSR000137-2"/>
    </source>
</evidence>
<evidence type="ECO:0000256" key="2">
    <source>
        <dbReference type="ARBA" id="ARBA00010790"/>
    </source>
</evidence>
<name>A0A9P6CCJ4_9AGAR</name>
<proteinExistence type="inferred from homology"/>
<dbReference type="EMBL" id="MU150467">
    <property type="protein sequence ID" value="KAF9456068.1"/>
    <property type="molecule type" value="Genomic_DNA"/>
</dbReference>
<evidence type="ECO:0000256" key="7">
    <source>
        <dbReference type="SAM" id="SignalP"/>
    </source>
</evidence>
<dbReference type="InterPro" id="IPR012132">
    <property type="entry name" value="GMC_OxRdtase"/>
</dbReference>
<dbReference type="GO" id="GO:0050660">
    <property type="term" value="F:flavin adenine dinucleotide binding"/>
    <property type="evidence" value="ECO:0007669"/>
    <property type="project" value="InterPro"/>
</dbReference>
<dbReference type="PANTHER" id="PTHR11552:SF147">
    <property type="entry name" value="CHOLINE DEHYDROGENASE, MITOCHONDRIAL"/>
    <property type="match status" value="1"/>
</dbReference>
<protein>
    <submittedName>
        <fullName evidence="9">Alcohol oxidase</fullName>
    </submittedName>
</protein>
<feature type="domain" description="Glucose-methanol-choline oxidoreductase N-terminal" evidence="8">
    <location>
        <begin position="323"/>
        <end position="337"/>
    </location>
</feature>
<organism evidence="9 10">
    <name type="scientific">Collybia nuda</name>
    <dbReference type="NCBI Taxonomy" id="64659"/>
    <lineage>
        <taxon>Eukaryota</taxon>
        <taxon>Fungi</taxon>
        <taxon>Dikarya</taxon>
        <taxon>Basidiomycota</taxon>
        <taxon>Agaricomycotina</taxon>
        <taxon>Agaricomycetes</taxon>
        <taxon>Agaricomycetidae</taxon>
        <taxon>Agaricales</taxon>
        <taxon>Tricholomatineae</taxon>
        <taxon>Clitocybaceae</taxon>
        <taxon>Collybia</taxon>
    </lineage>
</organism>
<evidence type="ECO:0000256" key="1">
    <source>
        <dbReference type="ARBA" id="ARBA00001974"/>
    </source>
</evidence>
<evidence type="ECO:0000259" key="8">
    <source>
        <dbReference type="PROSITE" id="PS00624"/>
    </source>
</evidence>
<evidence type="ECO:0000256" key="4">
    <source>
        <dbReference type="ARBA" id="ARBA00022827"/>
    </source>
</evidence>
<dbReference type="Proteomes" id="UP000807353">
    <property type="component" value="Unassembled WGS sequence"/>
</dbReference>
<dbReference type="PROSITE" id="PS00624">
    <property type="entry name" value="GMC_OXRED_2"/>
    <property type="match status" value="1"/>
</dbReference>
<dbReference type="Gene3D" id="3.50.50.60">
    <property type="entry name" value="FAD/NAD(P)-binding domain"/>
    <property type="match status" value="1"/>
</dbReference>
<keyword evidence="3" id="KW-0285">Flavoprotein</keyword>
<keyword evidence="4 6" id="KW-0274">FAD</keyword>
<dbReference type="AlphaFoldDB" id="A0A9P6CCJ4"/>
<feature type="active site" description="Proton donor" evidence="5">
    <location>
        <position position="546"/>
    </location>
</feature>
<dbReference type="SUPFAM" id="SSF51905">
    <property type="entry name" value="FAD/NAD(P)-binding domain"/>
    <property type="match status" value="1"/>
</dbReference>